<reference evidence="1" key="1">
    <citation type="submission" date="2019-12" db="EMBL/GenBank/DDBJ databases">
        <title>Genome sequencing and annotation of Brassica cretica.</title>
        <authorList>
            <person name="Studholme D.J."/>
            <person name="Sarris P."/>
        </authorList>
    </citation>
    <scope>NUCLEOTIDE SEQUENCE</scope>
    <source>
        <strain evidence="1">PFS-109/04</strain>
        <tissue evidence="1">Leaf</tissue>
    </source>
</reference>
<comment type="caution">
    <text evidence="1">The sequence shown here is derived from an EMBL/GenBank/DDBJ whole genome shotgun (WGS) entry which is preliminary data.</text>
</comment>
<dbReference type="EMBL" id="QGKX02001290">
    <property type="protein sequence ID" value="KAF3540815.1"/>
    <property type="molecule type" value="Genomic_DNA"/>
</dbReference>
<evidence type="ECO:0000313" key="2">
    <source>
        <dbReference type="Proteomes" id="UP000712600"/>
    </source>
</evidence>
<name>A0A8S9QAR9_BRACR</name>
<organism evidence="1 2">
    <name type="scientific">Brassica cretica</name>
    <name type="common">Mustard</name>
    <dbReference type="NCBI Taxonomy" id="69181"/>
    <lineage>
        <taxon>Eukaryota</taxon>
        <taxon>Viridiplantae</taxon>
        <taxon>Streptophyta</taxon>
        <taxon>Embryophyta</taxon>
        <taxon>Tracheophyta</taxon>
        <taxon>Spermatophyta</taxon>
        <taxon>Magnoliopsida</taxon>
        <taxon>eudicotyledons</taxon>
        <taxon>Gunneridae</taxon>
        <taxon>Pentapetalae</taxon>
        <taxon>rosids</taxon>
        <taxon>malvids</taxon>
        <taxon>Brassicales</taxon>
        <taxon>Brassicaceae</taxon>
        <taxon>Brassiceae</taxon>
        <taxon>Brassica</taxon>
    </lineage>
</organism>
<dbReference type="AlphaFoldDB" id="A0A8S9QAR9"/>
<accession>A0A8S9QAR9</accession>
<proteinExistence type="predicted"/>
<dbReference type="Proteomes" id="UP000712600">
    <property type="component" value="Unassembled WGS sequence"/>
</dbReference>
<sequence length="636" mass="74353">MTNEEFAAKHPHPPSPVYVKIDRHSNPVINEESAINRQPQAPIDRRAPLTYRVQMSKIDVAGLNALRPQSELSDNQLEAASTHSDDVANPMEVDRVPMGRTLRRRKEKVAKHLKKGANKKEMETCHCGAEYETEYLALIENHTATSIDSAHHKSIDIPKEESVDSSPEDWENDYYNPTMAAHTRHTMHTEEYDEDYEMEQAIEYKAVLDEEDKLLHNSYWKRNAMSIDRTVLTSIDTPLHQTSRKRASIDTAYYPSIDTGVDRVREGDNSIGSLADDHHHESYAVETAIHEPRADEPQGFTYEELLNMQRRDEVEQYLAEATGERARFSHPIDRTNHPSIDNNPPPSIDIRLKPKSTVSEKFKHDKQYLTIDEFCIFRDPDGYAREIDGRTLHVSREDIADILQTVNGADNLFMQQHNISEHQQRVTNEFDDTAGGIDNRFKKQNRHHTRPSIDVADPTSVDKRPEFGKRAYDRDGTRRFHWKEKDEYGVYRDDQGYDGHVIYVSKDDIRKLMERGSIDEHSYLCLPEHASSFKQTKLNERRSMLWYECRSMLWYERRSMLWYERQSMLRYERRSMLWLSIDRCFGMSVDRCYGISVDRRCLSKRYQSDRICSTKFLDQLSYAPRYLIQQDSGFVN</sequence>
<protein>
    <submittedName>
        <fullName evidence="1">Uncharacterized protein</fullName>
    </submittedName>
</protein>
<gene>
    <name evidence="1" type="ORF">F2Q69_00021918</name>
</gene>
<evidence type="ECO:0000313" key="1">
    <source>
        <dbReference type="EMBL" id="KAF3540815.1"/>
    </source>
</evidence>